<evidence type="ECO:0000313" key="3">
    <source>
        <dbReference type="Proteomes" id="UP000048984"/>
    </source>
</evidence>
<keyword evidence="3" id="KW-1185">Reference proteome</keyword>
<protein>
    <recommendedName>
        <fullName evidence="1">Calcineurin-like phosphoesterase domain-containing protein</fullName>
    </recommendedName>
</protein>
<dbReference type="RefSeq" id="WP_054359207.1">
    <property type="nucleotide sequence ID" value="NZ_LJYW01000001.1"/>
</dbReference>
<reference evidence="2 3" key="1">
    <citation type="submission" date="2015-09" db="EMBL/GenBank/DDBJ databases">
        <authorList>
            <person name="Jackson K.R."/>
            <person name="Lunt B.L."/>
            <person name="Fisher J.N.B."/>
            <person name="Gardner A.V."/>
            <person name="Bailey M.E."/>
            <person name="Deus L.M."/>
            <person name="Earl A.S."/>
            <person name="Gibby P.D."/>
            <person name="Hartmann K.A."/>
            <person name="Liu J.E."/>
            <person name="Manci A.M."/>
            <person name="Nielsen D.A."/>
            <person name="Solomon M.B."/>
            <person name="Breakwell D.P."/>
            <person name="Burnett S.H."/>
            <person name="Grose J.H."/>
        </authorList>
    </citation>
    <scope>NUCLEOTIDE SEQUENCE [LARGE SCALE GENOMIC DNA]</scope>
    <source>
        <strain evidence="2 3">16</strain>
    </source>
</reference>
<dbReference type="PANTHER" id="PTHR43143">
    <property type="entry name" value="METALLOPHOSPHOESTERASE, CALCINEURIN SUPERFAMILY"/>
    <property type="match status" value="1"/>
</dbReference>
<dbReference type="InterPro" id="IPR029052">
    <property type="entry name" value="Metallo-depent_PP-like"/>
</dbReference>
<dbReference type="SUPFAM" id="SSF56300">
    <property type="entry name" value="Metallo-dependent phosphatases"/>
    <property type="match status" value="1"/>
</dbReference>
<name>A0A0P6WEK0_9HYPH</name>
<dbReference type="STRING" id="665126.ABB55_13125"/>
<dbReference type="Proteomes" id="UP000048984">
    <property type="component" value="Unassembled WGS sequence"/>
</dbReference>
<dbReference type="InterPro" id="IPR004843">
    <property type="entry name" value="Calcineurin-like_PHP"/>
</dbReference>
<dbReference type="Pfam" id="PF00149">
    <property type="entry name" value="Metallophos"/>
    <property type="match status" value="1"/>
</dbReference>
<dbReference type="PANTHER" id="PTHR43143:SF1">
    <property type="entry name" value="SERINE_THREONINE-PROTEIN PHOSPHATASE CPPED1"/>
    <property type="match status" value="1"/>
</dbReference>
<sequence>MTDFRIVQISDTHLSPSKPFFNANFDRVADWLRQERPDAVFHTGDIALDGADRDEDLAFARAAHDGLGLETAFVPGNHDVGNNAEPGEVVHQGVDATRLDRYQSVFGADRWIRDIGAWRFVGLNSALFGSGLDEEAAQEAFLAEALAAGPGRPVALVLHKPLFLDEPDEAAETGYWYAPRGARRRLVDLIGSADVRLVMSGHIHQQRIRLWRSTAMVWAPAVAFVVPDWNHERLGEKQCGVVDYRFSGDRVSVRTVRVPGTVDHDLGDFEDAYGPLPRTN</sequence>
<dbReference type="EMBL" id="LJYW01000001">
    <property type="protein sequence ID" value="KPL53044.1"/>
    <property type="molecule type" value="Genomic_DNA"/>
</dbReference>
<evidence type="ECO:0000259" key="1">
    <source>
        <dbReference type="Pfam" id="PF00149"/>
    </source>
</evidence>
<comment type="caution">
    <text evidence="2">The sequence shown here is derived from an EMBL/GenBank/DDBJ whole genome shotgun (WGS) entry which is preliminary data.</text>
</comment>
<proteinExistence type="predicted"/>
<dbReference type="AlphaFoldDB" id="A0A0P6WEK0"/>
<accession>A0A0P6WEK0</accession>
<gene>
    <name evidence="2" type="ORF">ABB55_13125</name>
</gene>
<dbReference type="Gene3D" id="3.60.21.10">
    <property type="match status" value="1"/>
</dbReference>
<dbReference type="GO" id="GO:0016787">
    <property type="term" value="F:hydrolase activity"/>
    <property type="evidence" value="ECO:0007669"/>
    <property type="project" value="InterPro"/>
</dbReference>
<evidence type="ECO:0000313" key="2">
    <source>
        <dbReference type="EMBL" id="KPL53044.1"/>
    </source>
</evidence>
<feature type="domain" description="Calcineurin-like phosphoesterase" evidence="1">
    <location>
        <begin position="4"/>
        <end position="205"/>
    </location>
</feature>
<reference evidence="2 3" key="2">
    <citation type="submission" date="2015-10" db="EMBL/GenBank/DDBJ databases">
        <title>Draft Genome Sequence of Prosthecomicrobium hirschii ATCC 27832.</title>
        <authorList>
            <person name="Daniel J."/>
            <person name="Givan S.A."/>
            <person name="Brun Y.V."/>
            <person name="Brown P.J."/>
        </authorList>
    </citation>
    <scope>NUCLEOTIDE SEQUENCE [LARGE SCALE GENOMIC DNA]</scope>
    <source>
        <strain evidence="2 3">16</strain>
    </source>
</reference>
<dbReference type="InterPro" id="IPR051918">
    <property type="entry name" value="STPP_CPPED1"/>
</dbReference>
<organism evidence="2 3">
    <name type="scientific">Prosthecodimorpha hirschii</name>
    <dbReference type="NCBI Taxonomy" id="665126"/>
    <lineage>
        <taxon>Bacteria</taxon>
        <taxon>Pseudomonadati</taxon>
        <taxon>Pseudomonadota</taxon>
        <taxon>Alphaproteobacteria</taxon>
        <taxon>Hyphomicrobiales</taxon>
        <taxon>Ancalomicrobiaceae</taxon>
        <taxon>Prosthecodimorpha</taxon>
    </lineage>
</organism>